<dbReference type="SUPFAM" id="SSF52833">
    <property type="entry name" value="Thioredoxin-like"/>
    <property type="match status" value="1"/>
</dbReference>
<sequence>MSKPVVEFWFEFASTYSYLSAMRLPRMAEASGVTVHWRPFLLGPIFAAQGMSDSPFKIFPTKGAYMWRDIERLAARQGVPFRRLERFPQNGLHAARIAQIALHRSEGIAFCHNVYLAEFADGKDISDPETLADCAARAGLPTDILSNAKTPENKLALRHATEAAAERGVFGAPSFLVGDELFWGDDRLQDALDWAIRHG</sequence>
<dbReference type="CDD" id="cd03022">
    <property type="entry name" value="DsbA_HCCA_Iso"/>
    <property type="match status" value="1"/>
</dbReference>
<dbReference type="InterPro" id="IPR014440">
    <property type="entry name" value="HCCAis_GSTk"/>
</dbReference>
<dbReference type="Proteomes" id="UP001255416">
    <property type="component" value="Unassembled WGS sequence"/>
</dbReference>
<dbReference type="PANTHER" id="PTHR42943:SF2">
    <property type="entry name" value="GLUTATHIONE S-TRANSFERASE KAPPA 1"/>
    <property type="match status" value="1"/>
</dbReference>
<gene>
    <name evidence="3" type="ORF">QO231_15395</name>
</gene>
<evidence type="ECO:0000313" key="3">
    <source>
        <dbReference type="EMBL" id="MDU9005230.1"/>
    </source>
</evidence>
<keyword evidence="1 3" id="KW-0413">Isomerase</keyword>
<dbReference type="InterPro" id="IPR044087">
    <property type="entry name" value="NahD-like"/>
</dbReference>
<comment type="caution">
    <text evidence="3">The sequence shown here is derived from an EMBL/GenBank/DDBJ whole genome shotgun (WGS) entry which is preliminary data.</text>
</comment>
<evidence type="ECO:0000313" key="4">
    <source>
        <dbReference type="Proteomes" id="UP001255416"/>
    </source>
</evidence>
<dbReference type="PIRSF" id="PIRSF006386">
    <property type="entry name" value="HCCAis_GSTk"/>
    <property type="match status" value="1"/>
</dbReference>
<evidence type="ECO:0000256" key="1">
    <source>
        <dbReference type="PIRNR" id="PIRNR006386"/>
    </source>
</evidence>
<proteinExistence type="inferred from homology"/>
<accession>A0ABU3VGW3</accession>
<dbReference type="Gene3D" id="3.40.30.10">
    <property type="entry name" value="Glutaredoxin"/>
    <property type="match status" value="1"/>
</dbReference>
<dbReference type="InterPro" id="IPR001853">
    <property type="entry name" value="DSBA-like_thioredoxin_dom"/>
</dbReference>
<name>A0ABU3VGW3_9RHOB</name>
<dbReference type="Pfam" id="PF01323">
    <property type="entry name" value="DSBA"/>
    <property type="match status" value="1"/>
</dbReference>
<dbReference type="InterPro" id="IPR036249">
    <property type="entry name" value="Thioredoxin-like_sf"/>
</dbReference>
<dbReference type="GO" id="GO:0016853">
    <property type="term" value="F:isomerase activity"/>
    <property type="evidence" value="ECO:0007669"/>
    <property type="project" value="UniProtKB-KW"/>
</dbReference>
<organism evidence="3 4">
    <name type="scientific">Sedimentitalea todarodis</name>
    <dbReference type="NCBI Taxonomy" id="1631240"/>
    <lineage>
        <taxon>Bacteria</taxon>
        <taxon>Pseudomonadati</taxon>
        <taxon>Pseudomonadota</taxon>
        <taxon>Alphaproteobacteria</taxon>
        <taxon>Rhodobacterales</taxon>
        <taxon>Paracoccaceae</taxon>
        <taxon>Sedimentitalea</taxon>
    </lineage>
</organism>
<dbReference type="PANTHER" id="PTHR42943">
    <property type="entry name" value="GLUTATHIONE S-TRANSFERASE KAPPA"/>
    <property type="match status" value="1"/>
</dbReference>
<dbReference type="EMBL" id="JASMWN010000012">
    <property type="protein sequence ID" value="MDU9005230.1"/>
    <property type="molecule type" value="Genomic_DNA"/>
</dbReference>
<dbReference type="InterPro" id="IPR051924">
    <property type="entry name" value="GST_Kappa/NadH"/>
</dbReference>
<dbReference type="RefSeq" id="WP_316778189.1">
    <property type="nucleotide sequence ID" value="NZ_JASMWN010000012.1"/>
</dbReference>
<reference evidence="4" key="1">
    <citation type="submission" date="2023-05" db="EMBL/GenBank/DDBJ databases">
        <title>Sedimentitalea sp. nov. JM2-8.</title>
        <authorList>
            <person name="Huang J."/>
        </authorList>
    </citation>
    <scope>NUCLEOTIDE SEQUENCE [LARGE SCALE GENOMIC DNA]</scope>
    <source>
        <strain evidence="4">KHS03</strain>
    </source>
</reference>
<comment type="similarity">
    <text evidence="1">Belongs to the GST superfamily. NadH family.</text>
</comment>
<protein>
    <recommendedName>
        <fullName evidence="1">2-hydroxychromene-2-carboxylate isomerase</fullName>
        <ecNumber evidence="1">5.99.1.4</ecNumber>
    </recommendedName>
</protein>
<comment type="catalytic activity">
    <reaction evidence="1">
        <text>2-hydroxychromene-2-carboxylate = (3E)-4-(2-hydroxyphenyl)-2-oxobut-3-enoate</text>
        <dbReference type="Rhea" id="RHEA:27401"/>
        <dbReference type="ChEBI" id="CHEBI:59350"/>
        <dbReference type="ChEBI" id="CHEBI:59353"/>
        <dbReference type="EC" id="5.99.1.4"/>
    </reaction>
</comment>
<feature type="domain" description="DSBA-like thioredoxin" evidence="2">
    <location>
        <begin position="5"/>
        <end position="190"/>
    </location>
</feature>
<evidence type="ECO:0000259" key="2">
    <source>
        <dbReference type="Pfam" id="PF01323"/>
    </source>
</evidence>
<dbReference type="EC" id="5.99.1.4" evidence="1"/>
<keyword evidence="4" id="KW-1185">Reference proteome</keyword>